<comment type="caution">
    <text evidence="9">The sequence shown here is derived from an EMBL/GenBank/DDBJ whole genome shotgun (WGS) entry which is preliminary data.</text>
</comment>
<comment type="subcellular location">
    <subcellularLocation>
        <location evidence="1 8">Cytoplasm</location>
    </subcellularLocation>
</comment>
<sequence>MFSATTIVAVVNKTGAAIAGDGQVTFGENTIMKHHAKKIRKIYNGRVLAGFAGSVADAVTLFEKFEGKLEEFHGNLVRAAVELAKEWRTDRMLRKLEALLIAADREHILIISGNGEVIEPDDGIAAIGSGGPYALAAARALARFTDLPAEKIVEEALKIAADICVYTNDFISVEAL</sequence>
<evidence type="ECO:0000256" key="7">
    <source>
        <dbReference type="ARBA" id="ARBA00023053"/>
    </source>
</evidence>
<dbReference type="GO" id="GO:0004298">
    <property type="term" value="F:threonine-type endopeptidase activity"/>
    <property type="evidence" value="ECO:0007669"/>
    <property type="project" value="UniProtKB-KW"/>
</dbReference>
<dbReference type="RefSeq" id="WP_148865596.1">
    <property type="nucleotide sequence ID" value="NZ_VNHO01000001.1"/>
</dbReference>
<evidence type="ECO:0000313" key="10">
    <source>
        <dbReference type="Proteomes" id="UP000322294"/>
    </source>
</evidence>
<evidence type="ECO:0000313" key="9">
    <source>
        <dbReference type="EMBL" id="TYP59939.1"/>
    </source>
</evidence>
<dbReference type="PANTHER" id="PTHR32194">
    <property type="entry name" value="METALLOPROTEASE TLDD"/>
    <property type="match status" value="1"/>
</dbReference>
<dbReference type="Gene3D" id="3.60.20.10">
    <property type="entry name" value="Glutamine Phosphoribosylpyrophosphate, subunit 1, domain 1"/>
    <property type="match status" value="1"/>
</dbReference>
<dbReference type="PANTHER" id="PTHR32194:SF0">
    <property type="entry name" value="ATP-DEPENDENT PROTEASE SUBUNIT HSLV"/>
    <property type="match status" value="1"/>
</dbReference>
<comment type="subunit">
    <text evidence="8">A double ring-shaped homohexamer of HslV is capped on each side by a ring-shaped HslU homohexamer. The assembly of the HslU/HslV complex is dependent on binding of ATP.</text>
</comment>
<evidence type="ECO:0000256" key="5">
    <source>
        <dbReference type="ARBA" id="ARBA00022723"/>
    </source>
</evidence>
<dbReference type="PIRSF" id="PIRSF039093">
    <property type="entry name" value="HslV"/>
    <property type="match status" value="1"/>
</dbReference>
<comment type="activity regulation">
    <text evidence="8">Allosterically activated by HslU binding.</text>
</comment>
<dbReference type="GO" id="GO:0046872">
    <property type="term" value="F:metal ion binding"/>
    <property type="evidence" value="ECO:0007669"/>
    <property type="project" value="UniProtKB-KW"/>
</dbReference>
<feature type="binding site" evidence="8">
    <location>
        <position position="164"/>
    </location>
    <ligand>
        <name>Na(+)</name>
        <dbReference type="ChEBI" id="CHEBI:29101"/>
    </ligand>
</feature>
<dbReference type="InterPro" id="IPR001353">
    <property type="entry name" value="Proteasome_sua/b"/>
</dbReference>
<feature type="active site" evidence="8">
    <location>
        <position position="5"/>
    </location>
</feature>
<dbReference type="EC" id="3.4.25.2" evidence="8"/>
<dbReference type="PROSITE" id="PS51476">
    <property type="entry name" value="PROTEASOME_BETA_2"/>
    <property type="match status" value="1"/>
</dbReference>
<proteinExistence type="inferred from homology"/>
<evidence type="ECO:0000256" key="3">
    <source>
        <dbReference type="ARBA" id="ARBA00022490"/>
    </source>
</evidence>
<feature type="binding site" evidence="8">
    <location>
        <position position="167"/>
    </location>
    <ligand>
        <name>Na(+)</name>
        <dbReference type="ChEBI" id="CHEBI:29101"/>
    </ligand>
</feature>
<dbReference type="InterPro" id="IPR023333">
    <property type="entry name" value="Proteasome_suB-type"/>
</dbReference>
<dbReference type="Pfam" id="PF00227">
    <property type="entry name" value="Proteasome"/>
    <property type="match status" value="1"/>
</dbReference>
<keyword evidence="8" id="KW-0888">Threonine protease</keyword>
<dbReference type="GO" id="GO:0005839">
    <property type="term" value="C:proteasome core complex"/>
    <property type="evidence" value="ECO:0007669"/>
    <property type="project" value="InterPro"/>
</dbReference>
<dbReference type="EMBL" id="VNHO01000001">
    <property type="protein sequence ID" value="TYP59939.1"/>
    <property type="molecule type" value="Genomic_DNA"/>
</dbReference>
<keyword evidence="3 8" id="KW-0963">Cytoplasm</keyword>
<dbReference type="AlphaFoldDB" id="A0A5S5AZL9"/>
<dbReference type="OrthoDB" id="9804884at2"/>
<feature type="binding site" evidence="8">
    <location>
        <position position="161"/>
    </location>
    <ligand>
        <name>Na(+)</name>
        <dbReference type="ChEBI" id="CHEBI:29101"/>
    </ligand>
</feature>
<dbReference type="InterPro" id="IPR022281">
    <property type="entry name" value="ATP-dep_Prtase_HsIV_su"/>
</dbReference>
<dbReference type="GO" id="GO:0051603">
    <property type="term" value="P:proteolysis involved in protein catabolic process"/>
    <property type="evidence" value="ECO:0007669"/>
    <property type="project" value="InterPro"/>
</dbReference>
<dbReference type="NCBIfam" id="NF003964">
    <property type="entry name" value="PRK05456.1"/>
    <property type="match status" value="1"/>
</dbReference>
<organism evidence="9 10">
    <name type="scientific">Thermosediminibacter litoriperuensis</name>
    <dbReference type="NCBI Taxonomy" id="291989"/>
    <lineage>
        <taxon>Bacteria</taxon>
        <taxon>Bacillati</taxon>
        <taxon>Bacillota</taxon>
        <taxon>Clostridia</taxon>
        <taxon>Thermosediminibacterales</taxon>
        <taxon>Thermosediminibacteraceae</taxon>
        <taxon>Thermosediminibacter</taxon>
    </lineage>
</organism>
<keyword evidence="8" id="KW-0021">Allosteric enzyme</keyword>
<keyword evidence="5 8" id="KW-0479">Metal-binding</keyword>
<evidence type="ECO:0000256" key="4">
    <source>
        <dbReference type="ARBA" id="ARBA00022670"/>
    </source>
</evidence>
<comment type="catalytic activity">
    <reaction evidence="8">
        <text>ATP-dependent cleavage of peptide bonds with broad specificity.</text>
        <dbReference type="EC" id="3.4.25.2"/>
    </reaction>
</comment>
<protein>
    <recommendedName>
        <fullName evidence="8">ATP-dependent protease subunit HslV</fullName>
        <ecNumber evidence="8">3.4.25.2</ecNumber>
    </recommendedName>
</protein>
<reference evidence="9 10" key="1">
    <citation type="submission" date="2019-07" db="EMBL/GenBank/DDBJ databases">
        <title>Genomic Encyclopedia of Type Strains, Phase I: the one thousand microbial genomes (KMG-I) project.</title>
        <authorList>
            <person name="Kyrpides N."/>
        </authorList>
    </citation>
    <scope>NUCLEOTIDE SEQUENCE [LARGE SCALE GENOMIC DNA]</scope>
    <source>
        <strain evidence="9 10">DSM 16647</strain>
    </source>
</reference>
<dbReference type="Proteomes" id="UP000322294">
    <property type="component" value="Unassembled WGS sequence"/>
</dbReference>
<dbReference type="NCBIfam" id="TIGR03692">
    <property type="entry name" value="ATP_dep_HslV"/>
    <property type="match status" value="1"/>
</dbReference>
<dbReference type="SUPFAM" id="SSF56235">
    <property type="entry name" value="N-terminal nucleophile aminohydrolases (Ntn hydrolases)"/>
    <property type="match status" value="1"/>
</dbReference>
<gene>
    <name evidence="8" type="primary">hslV</name>
    <name evidence="9" type="ORF">LZ11_00101</name>
</gene>
<dbReference type="CDD" id="cd01913">
    <property type="entry name" value="protease_HslV"/>
    <property type="match status" value="1"/>
</dbReference>
<name>A0A5S5AZL9_9FIRM</name>
<keyword evidence="6 8" id="KW-0378">Hydrolase</keyword>
<evidence type="ECO:0000256" key="6">
    <source>
        <dbReference type="ARBA" id="ARBA00022801"/>
    </source>
</evidence>
<keyword evidence="4 8" id="KW-0645">Protease</keyword>
<keyword evidence="10" id="KW-1185">Reference proteome</keyword>
<evidence type="ECO:0000256" key="1">
    <source>
        <dbReference type="ARBA" id="ARBA00004496"/>
    </source>
</evidence>
<comment type="function">
    <text evidence="8">Protease subunit of a proteasome-like degradation complex believed to be a general protein degrading machinery.</text>
</comment>
<evidence type="ECO:0000256" key="2">
    <source>
        <dbReference type="ARBA" id="ARBA00006053"/>
    </source>
</evidence>
<evidence type="ECO:0000256" key="8">
    <source>
        <dbReference type="HAMAP-Rule" id="MF_00248"/>
    </source>
</evidence>
<dbReference type="GO" id="GO:0009376">
    <property type="term" value="C:HslUV protease complex"/>
    <property type="evidence" value="ECO:0007669"/>
    <property type="project" value="UniProtKB-UniRule"/>
</dbReference>
<accession>A0A5S5AZL9</accession>
<keyword evidence="7 8" id="KW-0915">Sodium</keyword>
<comment type="similarity">
    <text evidence="2 8">Belongs to the peptidase T1B family. HslV subfamily.</text>
</comment>
<dbReference type="InterPro" id="IPR029055">
    <property type="entry name" value="Ntn_hydrolases_N"/>
</dbReference>
<dbReference type="HAMAP" id="MF_00248">
    <property type="entry name" value="HslV"/>
    <property type="match status" value="1"/>
</dbReference>